<keyword evidence="2" id="KW-0732">Signal</keyword>
<gene>
    <name evidence="3" type="ORF">E5259_13975</name>
</gene>
<evidence type="ECO:0000313" key="3">
    <source>
        <dbReference type="EMBL" id="QMW78606.1"/>
    </source>
</evidence>
<dbReference type="Proteomes" id="UP000515789">
    <property type="component" value="Chromosome"/>
</dbReference>
<evidence type="ECO:0000256" key="2">
    <source>
        <dbReference type="SAM" id="SignalP"/>
    </source>
</evidence>
<evidence type="ECO:0008006" key="5">
    <source>
        <dbReference type="Google" id="ProtNLM"/>
    </source>
</evidence>
<accession>A0A7G5MVG3</accession>
<protein>
    <recommendedName>
        <fullName evidence="5">VCBS repeat-containing protein</fullName>
    </recommendedName>
</protein>
<feature type="chain" id="PRO_5039084312" description="VCBS repeat-containing protein" evidence="2">
    <location>
        <begin position="23"/>
        <end position="413"/>
    </location>
</feature>
<evidence type="ECO:0000313" key="4">
    <source>
        <dbReference type="Proteomes" id="UP000515789"/>
    </source>
</evidence>
<dbReference type="PROSITE" id="PS51257">
    <property type="entry name" value="PROKAR_LIPOPROTEIN"/>
    <property type="match status" value="1"/>
</dbReference>
<reference evidence="3 4" key="1">
    <citation type="submission" date="2019-04" db="EMBL/GenBank/DDBJ databases">
        <authorList>
            <person name="Schori C."/>
            <person name="Ahrens C."/>
        </authorList>
    </citation>
    <scope>NUCLEOTIDE SEQUENCE [LARGE SCALE GENOMIC DNA]</scope>
    <source>
        <strain evidence="3 4">DSM 2950</strain>
    </source>
</reference>
<sequence>MRKKKKMLLCTLVFCCILSACGQKKEEKPEKPHPAAEAPEKEKDKDADKKEKGEKDADKTEKKKTEEKQEVKTALKVEKTEAERLIQDQTFDTELTPLGNVRFASYAPDTTQSPYGDAEFKLLQNQQVITVLSGMNQSNTRKEETFHKVEAVSFRDYNQDGYTDIIIICSYIPDDRTKSVYSEARLYFGSAEGSFILDVDLSEQVNGEVVEKTIQSILDSIYQDADSTANAQTDVPEDSQTDTAWKQAYADYIRNSYDQGVAGYQLIYVDDDDIPELAVIGICEAAGSRIITYANGQIYEKQLCRTYFTYIERENLLCNSDGVMDGYYDLVYCIIDGQLTLIAEGNYGAEDHTNLQQDENGNLIYKYFWNGIEMTEEDYNSALNEVYDTSKAKQGYELGAYDTVEEILEKLES</sequence>
<name>A0A7G5MVG3_9FIRM</name>
<organism evidence="3 4">
    <name type="scientific">Blautia producta</name>
    <dbReference type="NCBI Taxonomy" id="33035"/>
    <lineage>
        <taxon>Bacteria</taxon>
        <taxon>Bacillati</taxon>
        <taxon>Bacillota</taxon>
        <taxon>Clostridia</taxon>
        <taxon>Lachnospirales</taxon>
        <taxon>Lachnospiraceae</taxon>
        <taxon>Blautia</taxon>
    </lineage>
</organism>
<dbReference type="EMBL" id="CP039126">
    <property type="protein sequence ID" value="QMW78606.1"/>
    <property type="molecule type" value="Genomic_DNA"/>
</dbReference>
<dbReference type="RefSeq" id="WP_018593994.1">
    <property type="nucleotide sequence ID" value="NZ_CABLBP010000011.1"/>
</dbReference>
<dbReference type="AlphaFoldDB" id="A0A7G5MVG3"/>
<dbReference type="GeneID" id="75051144"/>
<feature type="signal peptide" evidence="2">
    <location>
        <begin position="1"/>
        <end position="22"/>
    </location>
</feature>
<proteinExistence type="predicted"/>
<evidence type="ECO:0000256" key="1">
    <source>
        <dbReference type="SAM" id="MobiDB-lite"/>
    </source>
</evidence>
<feature type="region of interest" description="Disordered" evidence="1">
    <location>
        <begin position="24"/>
        <end position="71"/>
    </location>
</feature>